<evidence type="ECO:0000259" key="8">
    <source>
        <dbReference type="Pfam" id="PF02308"/>
    </source>
</evidence>
<keyword evidence="6 7" id="KW-0472">Membrane</keyword>
<dbReference type="Proteomes" id="UP000190961">
    <property type="component" value="Unassembled WGS sequence"/>
</dbReference>
<organism evidence="9 10">
    <name type="scientific">Ohtaekwangia koreensis</name>
    <dbReference type="NCBI Taxonomy" id="688867"/>
    <lineage>
        <taxon>Bacteria</taxon>
        <taxon>Pseudomonadati</taxon>
        <taxon>Bacteroidota</taxon>
        <taxon>Cytophagia</taxon>
        <taxon>Cytophagales</taxon>
        <taxon>Fulvivirgaceae</taxon>
        <taxon>Ohtaekwangia</taxon>
    </lineage>
</organism>
<accession>A0A1T5IZX2</accession>
<keyword evidence="5 7" id="KW-1133">Transmembrane helix</keyword>
<evidence type="ECO:0000313" key="9">
    <source>
        <dbReference type="EMBL" id="SKC44651.1"/>
    </source>
</evidence>
<sequence>MEHTFTINYETALQLLISFIIGTAIGLEREYRSKAAGLRTMIMICLGSTIFTEVSISIGVSSPDRIASNIITGIGFLGAGVIFKDSLTITGITTATTIWISAALGMAVGAGEYFIAFAGSIAVLIVLTVLEKTKLVISRIHQARTYKITIEQDEPFIKSLEAELKILKVKCSQERYMKSENNYILVYEMFGSAKQLDALTIFLKNNMHVKAYEY</sequence>
<evidence type="ECO:0000256" key="4">
    <source>
        <dbReference type="ARBA" id="ARBA00022692"/>
    </source>
</evidence>
<protein>
    <submittedName>
        <fullName evidence="9">Putative Mg2+ transporter-C (MgtC) family protein</fullName>
    </submittedName>
</protein>
<keyword evidence="3" id="KW-1003">Cell membrane</keyword>
<dbReference type="PANTHER" id="PTHR33778:SF1">
    <property type="entry name" value="MAGNESIUM TRANSPORTER YHID-RELATED"/>
    <property type="match status" value="1"/>
</dbReference>
<evidence type="ECO:0000256" key="6">
    <source>
        <dbReference type="ARBA" id="ARBA00023136"/>
    </source>
</evidence>
<comment type="subcellular location">
    <subcellularLocation>
        <location evidence="1">Cell membrane</location>
        <topology evidence="1">Multi-pass membrane protein</topology>
    </subcellularLocation>
</comment>
<feature type="transmembrane region" description="Helical" evidence="7">
    <location>
        <begin position="40"/>
        <end position="60"/>
    </location>
</feature>
<feature type="transmembrane region" description="Helical" evidence="7">
    <location>
        <begin position="12"/>
        <end position="28"/>
    </location>
</feature>
<evidence type="ECO:0000256" key="7">
    <source>
        <dbReference type="SAM" id="Phobius"/>
    </source>
</evidence>
<dbReference type="InterPro" id="IPR003416">
    <property type="entry name" value="MgtC/SapB/SrpB/YhiD_fam"/>
</dbReference>
<dbReference type="AlphaFoldDB" id="A0A1T5IZX2"/>
<dbReference type="RefSeq" id="WP_143785577.1">
    <property type="nucleotide sequence ID" value="NZ_FUZU01000001.1"/>
</dbReference>
<evidence type="ECO:0000313" key="10">
    <source>
        <dbReference type="Proteomes" id="UP000190961"/>
    </source>
</evidence>
<feature type="domain" description="MgtC/SapB/SrpB/YhiD N-terminal" evidence="8">
    <location>
        <begin position="15"/>
        <end position="133"/>
    </location>
</feature>
<evidence type="ECO:0000256" key="3">
    <source>
        <dbReference type="ARBA" id="ARBA00022475"/>
    </source>
</evidence>
<dbReference type="STRING" id="688867.SAMN05660236_0581"/>
<dbReference type="PRINTS" id="PR01837">
    <property type="entry name" value="MGTCSAPBPROT"/>
</dbReference>
<comment type="similarity">
    <text evidence="2">Belongs to the MgtC/SapB family.</text>
</comment>
<feature type="transmembrane region" description="Helical" evidence="7">
    <location>
        <begin position="66"/>
        <end position="83"/>
    </location>
</feature>
<evidence type="ECO:0000256" key="1">
    <source>
        <dbReference type="ARBA" id="ARBA00004651"/>
    </source>
</evidence>
<dbReference type="OrthoDB" id="9811198at2"/>
<dbReference type="InterPro" id="IPR049177">
    <property type="entry name" value="MgtC_SapB_SrpB_YhiD_N"/>
</dbReference>
<proteinExistence type="inferred from homology"/>
<evidence type="ECO:0000256" key="2">
    <source>
        <dbReference type="ARBA" id="ARBA00009298"/>
    </source>
</evidence>
<name>A0A1T5IZX2_9BACT</name>
<dbReference type="EMBL" id="FUZU01000001">
    <property type="protein sequence ID" value="SKC44651.1"/>
    <property type="molecule type" value="Genomic_DNA"/>
</dbReference>
<dbReference type="Pfam" id="PF02308">
    <property type="entry name" value="MgtC"/>
    <property type="match status" value="1"/>
</dbReference>
<dbReference type="PANTHER" id="PTHR33778">
    <property type="entry name" value="PROTEIN MGTC"/>
    <property type="match status" value="1"/>
</dbReference>
<gene>
    <name evidence="9" type="ORF">SAMN05660236_0581</name>
</gene>
<keyword evidence="4 7" id="KW-0812">Transmembrane</keyword>
<feature type="transmembrane region" description="Helical" evidence="7">
    <location>
        <begin position="113"/>
        <end position="130"/>
    </location>
</feature>
<evidence type="ECO:0000256" key="5">
    <source>
        <dbReference type="ARBA" id="ARBA00022989"/>
    </source>
</evidence>
<reference evidence="9 10" key="1">
    <citation type="submission" date="2017-02" db="EMBL/GenBank/DDBJ databases">
        <authorList>
            <person name="Peterson S.W."/>
        </authorList>
    </citation>
    <scope>NUCLEOTIDE SEQUENCE [LARGE SCALE GENOMIC DNA]</scope>
    <source>
        <strain evidence="9 10">DSM 25262</strain>
    </source>
</reference>
<keyword evidence="10" id="KW-1185">Reference proteome</keyword>
<dbReference type="GO" id="GO:0005886">
    <property type="term" value="C:plasma membrane"/>
    <property type="evidence" value="ECO:0007669"/>
    <property type="project" value="UniProtKB-SubCell"/>
</dbReference>